<dbReference type="RefSeq" id="WP_250875668.1">
    <property type="nucleotide sequence ID" value="NZ_JALXFV010000011.1"/>
</dbReference>
<reference evidence="1 2" key="1">
    <citation type="journal article" date="2019" name="Int. J. Syst. Evol. Microbiol.">
        <title>The Global Catalogue of Microorganisms (GCM) 10K type strain sequencing project: providing services to taxonomists for standard genome sequencing and annotation.</title>
        <authorList>
            <consortium name="The Broad Institute Genomics Platform"/>
            <consortium name="The Broad Institute Genome Sequencing Center for Infectious Disease"/>
            <person name="Wu L."/>
            <person name="Ma J."/>
        </authorList>
    </citation>
    <scope>NUCLEOTIDE SEQUENCE [LARGE SCALE GENOMIC DNA]</scope>
    <source>
        <strain evidence="1 2">CGMCC 1.12563</strain>
    </source>
</reference>
<evidence type="ECO:0000313" key="1">
    <source>
        <dbReference type="EMBL" id="MFD1515743.1"/>
    </source>
</evidence>
<sequence>MVSPCPGWNDRDGGYERDGVVVAVDPVAVYAGGGLSTTESVPESEANGYDVSLWTRTTDGQRSTTPATFEAPLAAWEFAHLLTWYVDDQGFDATREALATGDWSPPSVITDEDAATVFRRLLGDADPSLDAVLD</sequence>
<dbReference type="AlphaFoldDB" id="A0ABD6B1G8"/>
<organism evidence="1 2">
    <name type="scientific">Halomarina rubra</name>
    <dbReference type="NCBI Taxonomy" id="2071873"/>
    <lineage>
        <taxon>Archaea</taxon>
        <taxon>Methanobacteriati</taxon>
        <taxon>Methanobacteriota</taxon>
        <taxon>Stenosarchaea group</taxon>
        <taxon>Halobacteria</taxon>
        <taxon>Halobacteriales</taxon>
        <taxon>Natronomonadaceae</taxon>
        <taxon>Halomarina</taxon>
    </lineage>
</organism>
<comment type="caution">
    <text evidence="1">The sequence shown here is derived from an EMBL/GenBank/DDBJ whole genome shotgun (WGS) entry which is preliminary data.</text>
</comment>
<dbReference type="EMBL" id="JBHUDC010000011">
    <property type="protein sequence ID" value="MFD1515743.1"/>
    <property type="molecule type" value="Genomic_DNA"/>
</dbReference>
<accession>A0ABD6B1G8</accession>
<keyword evidence="2" id="KW-1185">Reference proteome</keyword>
<gene>
    <name evidence="1" type="ORF">ACFSBT_20885</name>
</gene>
<proteinExistence type="predicted"/>
<protein>
    <submittedName>
        <fullName evidence="1">Uncharacterized protein</fullName>
    </submittedName>
</protein>
<dbReference type="Proteomes" id="UP001597187">
    <property type="component" value="Unassembled WGS sequence"/>
</dbReference>
<evidence type="ECO:0000313" key="2">
    <source>
        <dbReference type="Proteomes" id="UP001597187"/>
    </source>
</evidence>
<name>A0ABD6B1G8_9EURY</name>